<organism evidence="6 7">
    <name type="scientific">Flavihumibacter stibioxidans</name>
    <dbReference type="NCBI Taxonomy" id="1834163"/>
    <lineage>
        <taxon>Bacteria</taxon>
        <taxon>Pseudomonadati</taxon>
        <taxon>Bacteroidota</taxon>
        <taxon>Chitinophagia</taxon>
        <taxon>Chitinophagales</taxon>
        <taxon>Chitinophagaceae</taxon>
        <taxon>Flavihumibacter</taxon>
    </lineage>
</organism>
<protein>
    <recommendedName>
        <fullName evidence="8">Cytochrome C Planctomycete-type domain-containing protein</fullName>
    </recommendedName>
</protein>
<dbReference type="RefSeq" id="WP_187257457.1">
    <property type="nucleotide sequence ID" value="NZ_JBHULF010000006.1"/>
</dbReference>
<evidence type="ECO:0000313" key="6">
    <source>
        <dbReference type="EMBL" id="MBC6492137.1"/>
    </source>
</evidence>
<dbReference type="Pfam" id="PF07635">
    <property type="entry name" value="PSCyt1"/>
    <property type="match status" value="1"/>
</dbReference>
<keyword evidence="2" id="KW-0479">Metal-binding</keyword>
<dbReference type="InterPro" id="IPR011429">
    <property type="entry name" value="Cyt_c_Planctomycete-type"/>
</dbReference>
<sequence length="235" mass="24842">MKRKPILMAGIMLSITLIYISCVHEVPVPSDTGGNGGGSIPVSGQPCSSDSVYFVNDILPMLVSSCAMSGCHDAASHEEGVILTSYAGIMKEVKAGNATNSSLYKVIVRTDGERMPPPPAPPMTAEQIAKIKTWINQGAKNNSCDRCDTTSFKFSTAIQPLIQNKCQGCHNPNSLGGGIDLSTYAGIKASALNGTLYGSVTWATGFTKMPQGGSKLPDCEIRQIKKWIDAGTPND</sequence>
<evidence type="ECO:0000256" key="2">
    <source>
        <dbReference type="ARBA" id="ARBA00022723"/>
    </source>
</evidence>
<gene>
    <name evidence="6" type="ORF">BC349_13835</name>
</gene>
<feature type="domain" description="Cytochrome C Planctomycete-type" evidence="4">
    <location>
        <begin position="70"/>
        <end position="118"/>
    </location>
</feature>
<comment type="caution">
    <text evidence="6">The sequence shown here is derived from an EMBL/GenBank/DDBJ whole genome shotgun (WGS) entry which is preliminary data.</text>
</comment>
<evidence type="ECO:0000313" key="7">
    <source>
        <dbReference type="Proteomes" id="UP000765802"/>
    </source>
</evidence>
<dbReference type="SUPFAM" id="SSF46626">
    <property type="entry name" value="Cytochrome c"/>
    <property type="match status" value="1"/>
</dbReference>
<dbReference type="InterPro" id="IPR036909">
    <property type="entry name" value="Cyt_c-like_dom_sf"/>
</dbReference>
<dbReference type="PANTHER" id="PTHR35889">
    <property type="entry name" value="CYCLOINULO-OLIGOSACCHARIDE FRUCTANOTRANSFERASE-RELATED"/>
    <property type="match status" value="1"/>
</dbReference>
<keyword evidence="1" id="KW-0349">Heme</keyword>
<evidence type="ECO:0000259" key="5">
    <source>
        <dbReference type="Pfam" id="PF13442"/>
    </source>
</evidence>
<keyword evidence="7" id="KW-1185">Reference proteome</keyword>
<evidence type="ECO:0000256" key="1">
    <source>
        <dbReference type="ARBA" id="ARBA00022617"/>
    </source>
</evidence>
<proteinExistence type="predicted"/>
<evidence type="ECO:0000259" key="4">
    <source>
        <dbReference type="Pfam" id="PF07635"/>
    </source>
</evidence>
<keyword evidence="3" id="KW-0408">Iron</keyword>
<reference evidence="6 7" key="1">
    <citation type="submission" date="2016-07" db="EMBL/GenBank/DDBJ databases">
        <title>Genome analysis of Flavihumibacter stibioxidans YS-17.</title>
        <authorList>
            <person name="Shi K."/>
            <person name="Han Y."/>
            <person name="Wang G."/>
        </authorList>
    </citation>
    <scope>NUCLEOTIDE SEQUENCE [LARGE SCALE GENOMIC DNA]</scope>
    <source>
        <strain evidence="6 7">YS-17</strain>
    </source>
</reference>
<evidence type="ECO:0008006" key="8">
    <source>
        <dbReference type="Google" id="ProtNLM"/>
    </source>
</evidence>
<accession>A0ABR7MAZ4</accession>
<dbReference type="Pfam" id="PF13442">
    <property type="entry name" value="Cytochrome_CBB3"/>
    <property type="match status" value="1"/>
</dbReference>
<dbReference type="InterPro" id="IPR009056">
    <property type="entry name" value="Cyt_c-like_dom"/>
</dbReference>
<dbReference type="PANTHER" id="PTHR35889:SF3">
    <property type="entry name" value="F-BOX DOMAIN-CONTAINING PROTEIN"/>
    <property type="match status" value="1"/>
</dbReference>
<name>A0ABR7MAZ4_9BACT</name>
<dbReference type="EMBL" id="MBUA01000027">
    <property type="protein sequence ID" value="MBC6492137.1"/>
    <property type="molecule type" value="Genomic_DNA"/>
</dbReference>
<dbReference type="Proteomes" id="UP000765802">
    <property type="component" value="Unassembled WGS sequence"/>
</dbReference>
<feature type="domain" description="Cytochrome c" evidence="5">
    <location>
        <begin position="158"/>
        <end position="228"/>
    </location>
</feature>
<evidence type="ECO:0000256" key="3">
    <source>
        <dbReference type="ARBA" id="ARBA00023004"/>
    </source>
</evidence>